<evidence type="ECO:0000313" key="1">
    <source>
        <dbReference type="EMBL" id="WLR43351.1"/>
    </source>
</evidence>
<dbReference type="InterPro" id="IPR045447">
    <property type="entry name" value="DUF6501"/>
</dbReference>
<accession>A0ABY9K0C1</accession>
<dbReference type="EMBL" id="CP129013">
    <property type="protein sequence ID" value="WLR43351.1"/>
    <property type="molecule type" value="Genomic_DNA"/>
</dbReference>
<gene>
    <name evidence="1" type="ORF">LC087_03970</name>
</gene>
<organism evidence="1 2">
    <name type="scientific">Bacillus carboniphilus</name>
    <dbReference type="NCBI Taxonomy" id="86663"/>
    <lineage>
        <taxon>Bacteria</taxon>
        <taxon>Bacillati</taxon>
        <taxon>Bacillota</taxon>
        <taxon>Bacilli</taxon>
        <taxon>Bacillales</taxon>
        <taxon>Bacillaceae</taxon>
        <taxon>Bacillus</taxon>
    </lineage>
</organism>
<keyword evidence="2" id="KW-1185">Reference proteome</keyword>
<dbReference type="Pfam" id="PF20111">
    <property type="entry name" value="DUF6501"/>
    <property type="match status" value="1"/>
</dbReference>
<name>A0ABY9K0C1_9BACI</name>
<reference evidence="1 2" key="1">
    <citation type="submission" date="2023-06" db="EMBL/GenBank/DDBJ databases">
        <title>Five Gram-positive bacteria isolated from mangrove sediments in Shenzhen, Guangdong, China.</title>
        <authorList>
            <person name="Yu S."/>
            <person name="Zheng W."/>
            <person name="Huang Y."/>
        </authorList>
    </citation>
    <scope>NUCLEOTIDE SEQUENCE [LARGE SCALE GENOMIC DNA]</scope>
    <source>
        <strain evidence="1 2">SaN35-3</strain>
    </source>
</reference>
<protein>
    <submittedName>
        <fullName evidence="1">DUF6501 family protein</fullName>
    </submittedName>
</protein>
<evidence type="ECO:0000313" key="2">
    <source>
        <dbReference type="Proteomes" id="UP001197974"/>
    </source>
</evidence>
<dbReference type="RefSeq" id="WP_226539598.1">
    <property type="nucleotide sequence ID" value="NZ_CP129013.1"/>
</dbReference>
<dbReference type="Proteomes" id="UP001197974">
    <property type="component" value="Chromosome"/>
</dbReference>
<proteinExistence type="predicted"/>
<sequence length="70" mass="8204">MNHNSWKDQTIKQVKCIHTNAKKYKVSSVLTPGRVYEVKNETEEFIFVEDNSGKIGGFYKEYFENVKKTV</sequence>